<dbReference type="RefSeq" id="WP_367168350.1">
    <property type="nucleotide sequence ID" value="NZ_JBFKZN010000011.1"/>
</dbReference>
<dbReference type="InterPro" id="IPR003061">
    <property type="entry name" value="Microcin"/>
</dbReference>
<dbReference type="PRINTS" id="PR01298">
    <property type="entry name" value="MICROCIN"/>
</dbReference>
<evidence type="ECO:0000313" key="4">
    <source>
        <dbReference type="Proteomes" id="UP001554567"/>
    </source>
</evidence>
<organism evidence="3 4">
    <name type="scientific">Erwinia papayae</name>
    <dbReference type="NCBI Taxonomy" id="206499"/>
    <lineage>
        <taxon>Bacteria</taxon>
        <taxon>Pseudomonadati</taxon>
        <taxon>Pseudomonadota</taxon>
        <taxon>Gammaproteobacteria</taxon>
        <taxon>Enterobacterales</taxon>
        <taxon>Erwiniaceae</taxon>
        <taxon>Erwinia</taxon>
    </lineage>
</organism>
<reference evidence="3 4" key="1">
    <citation type="submission" date="2024-07" db="EMBL/GenBank/DDBJ databases">
        <authorList>
            <person name="Dulla G.F.J."/>
            <person name="Delorm J.G."/>
        </authorList>
    </citation>
    <scope>NUCLEOTIDE SEQUENCE [LARGE SCALE GENOMIC DNA]</scope>
    <source>
        <strain evidence="3 4">JGD 233</strain>
    </source>
</reference>
<name>A0ABV3N5N1_9GAMM</name>
<dbReference type="Pfam" id="PF03526">
    <property type="entry name" value="Microcin"/>
    <property type="match status" value="1"/>
</dbReference>
<dbReference type="EMBL" id="JBFKZN010000011">
    <property type="protein sequence ID" value="MEW5291133.1"/>
    <property type="molecule type" value="Genomic_DNA"/>
</dbReference>
<evidence type="ECO:0000256" key="2">
    <source>
        <dbReference type="SAM" id="Phobius"/>
    </source>
</evidence>
<evidence type="ECO:0000256" key="1">
    <source>
        <dbReference type="ARBA" id="ARBA00023025"/>
    </source>
</evidence>
<comment type="caution">
    <text evidence="3">The sequence shown here is derived from an EMBL/GenBank/DDBJ whole genome shotgun (WGS) entry which is preliminary data.</text>
</comment>
<accession>A0ABV3N5N1</accession>
<keyword evidence="1" id="KW-0079">Bacteriocin immunity</keyword>
<keyword evidence="2" id="KW-0472">Membrane</keyword>
<keyword evidence="2" id="KW-1133">Transmembrane helix</keyword>
<dbReference type="Proteomes" id="UP001554567">
    <property type="component" value="Unassembled WGS sequence"/>
</dbReference>
<gene>
    <name evidence="3" type="ORF">ABW286_18415</name>
</gene>
<keyword evidence="4" id="KW-1185">Reference proteome</keyword>
<keyword evidence="2" id="KW-0812">Transmembrane</keyword>
<protein>
    <submittedName>
        <fullName evidence="3">Colicin E1 family microcin immunity protein</fullName>
    </submittedName>
</protein>
<feature type="transmembrane region" description="Helical" evidence="2">
    <location>
        <begin position="79"/>
        <end position="102"/>
    </location>
</feature>
<proteinExistence type="predicted"/>
<sequence length="105" mass="12544">MTKNYFIKNIPWGIICFVAISYIFHDDWKKSSYVIIVVYSAASCLLYPSSKFFIEKLALKFTSRKFWESGYFSEDIGKYGLYAIYFLFCFIFAIPFNVFYLFMKK</sequence>
<feature type="transmembrane region" description="Helical" evidence="2">
    <location>
        <begin position="6"/>
        <end position="24"/>
    </location>
</feature>
<evidence type="ECO:0000313" key="3">
    <source>
        <dbReference type="EMBL" id="MEW5291133.1"/>
    </source>
</evidence>